<evidence type="ECO:0000256" key="5">
    <source>
        <dbReference type="ARBA" id="ARBA00022801"/>
    </source>
</evidence>
<evidence type="ECO:0000256" key="7">
    <source>
        <dbReference type="HAMAP-Rule" id="MF_00009"/>
    </source>
</evidence>
<dbReference type="EMBL" id="CP053085">
    <property type="protein sequence ID" value="QJR34996.1"/>
    <property type="molecule type" value="Genomic_DNA"/>
</dbReference>
<organism evidence="8 9">
    <name type="scientific">Gemmatimonas groenlandica</name>
    <dbReference type="NCBI Taxonomy" id="2732249"/>
    <lineage>
        <taxon>Bacteria</taxon>
        <taxon>Pseudomonadati</taxon>
        <taxon>Gemmatimonadota</taxon>
        <taxon>Gemmatimonadia</taxon>
        <taxon>Gemmatimonadales</taxon>
        <taxon>Gemmatimonadaceae</taxon>
        <taxon>Gemmatimonas</taxon>
    </lineage>
</organism>
<dbReference type="SUPFAM" id="SSF55486">
    <property type="entry name" value="Metalloproteases ('zincins'), catalytic domain"/>
    <property type="match status" value="1"/>
</dbReference>
<evidence type="ECO:0000313" key="8">
    <source>
        <dbReference type="EMBL" id="QJR34996.1"/>
    </source>
</evidence>
<dbReference type="InterPro" id="IPR023091">
    <property type="entry name" value="MetalPrtase_cat_dom_sf_prd"/>
</dbReference>
<evidence type="ECO:0000256" key="1">
    <source>
        <dbReference type="ARBA" id="ARBA00010875"/>
    </source>
</evidence>
<keyword evidence="7" id="KW-0698">rRNA processing</keyword>
<dbReference type="RefSeq" id="WP_171224424.1">
    <property type="nucleotide sequence ID" value="NZ_CP053085.1"/>
</dbReference>
<proteinExistence type="inferred from homology"/>
<feature type="binding site" evidence="7">
    <location>
        <position position="116"/>
    </location>
    <ligand>
        <name>Zn(2+)</name>
        <dbReference type="ChEBI" id="CHEBI:29105"/>
        <note>catalytic</note>
    </ligand>
</feature>
<evidence type="ECO:0000256" key="3">
    <source>
        <dbReference type="ARBA" id="ARBA00022723"/>
    </source>
</evidence>
<reference evidence="8 9" key="1">
    <citation type="submission" date="2020-05" db="EMBL/GenBank/DDBJ databases">
        <title>Complete genome sequence of Gemmatimonas greenlandica TET16.</title>
        <authorList>
            <person name="Zeng Y."/>
        </authorList>
    </citation>
    <scope>NUCLEOTIDE SEQUENCE [LARGE SCALE GENOMIC DNA]</scope>
    <source>
        <strain evidence="8 9">TET16</strain>
    </source>
</reference>
<dbReference type="Gene3D" id="3.40.390.30">
    <property type="entry name" value="Metalloproteases ('zincins'), catalytic domain"/>
    <property type="match status" value="1"/>
</dbReference>
<dbReference type="GO" id="GO:0004222">
    <property type="term" value="F:metalloendopeptidase activity"/>
    <property type="evidence" value="ECO:0007669"/>
    <property type="project" value="InterPro"/>
</dbReference>
<comment type="function">
    <text evidence="7">Single strand-specific metallo-endoribonuclease involved in late-stage 70S ribosome quality control and in maturation of the 3' terminus of the 16S rRNA.</text>
</comment>
<gene>
    <name evidence="7 8" type="primary">ybeY</name>
    <name evidence="8" type="ORF">HKW67_05450</name>
</gene>
<keyword evidence="7" id="KW-0963">Cytoplasm</keyword>
<name>A0A6M4INJ7_9BACT</name>
<accession>A0A6M4INJ7</accession>
<dbReference type="NCBIfam" id="TIGR00043">
    <property type="entry name" value="rRNA maturation RNase YbeY"/>
    <property type="match status" value="1"/>
</dbReference>
<evidence type="ECO:0000256" key="4">
    <source>
        <dbReference type="ARBA" id="ARBA00022759"/>
    </source>
</evidence>
<dbReference type="EC" id="3.1.-.-" evidence="7"/>
<dbReference type="AlphaFoldDB" id="A0A6M4INJ7"/>
<evidence type="ECO:0000256" key="2">
    <source>
        <dbReference type="ARBA" id="ARBA00022722"/>
    </source>
</evidence>
<evidence type="ECO:0000256" key="6">
    <source>
        <dbReference type="ARBA" id="ARBA00022833"/>
    </source>
</evidence>
<dbReference type="Pfam" id="PF02130">
    <property type="entry name" value="YbeY"/>
    <property type="match status" value="1"/>
</dbReference>
<dbReference type="Proteomes" id="UP000500938">
    <property type="component" value="Chromosome"/>
</dbReference>
<dbReference type="KEGG" id="ggr:HKW67_05450"/>
<dbReference type="HAMAP" id="MF_00009">
    <property type="entry name" value="Endoribonucl_YbeY"/>
    <property type="match status" value="1"/>
</dbReference>
<evidence type="ECO:0000313" key="9">
    <source>
        <dbReference type="Proteomes" id="UP000500938"/>
    </source>
</evidence>
<dbReference type="PANTHER" id="PTHR46986">
    <property type="entry name" value="ENDORIBONUCLEASE YBEY, CHLOROPLASTIC"/>
    <property type="match status" value="1"/>
</dbReference>
<keyword evidence="2 7" id="KW-0540">Nuclease</keyword>
<keyword evidence="3 7" id="KW-0479">Metal-binding</keyword>
<keyword evidence="5 7" id="KW-0378">Hydrolase</keyword>
<dbReference type="GO" id="GO:0004521">
    <property type="term" value="F:RNA endonuclease activity"/>
    <property type="evidence" value="ECO:0007669"/>
    <property type="project" value="UniProtKB-UniRule"/>
</dbReference>
<dbReference type="GO" id="GO:0008270">
    <property type="term" value="F:zinc ion binding"/>
    <property type="evidence" value="ECO:0007669"/>
    <property type="project" value="UniProtKB-UniRule"/>
</dbReference>
<keyword evidence="7" id="KW-0690">Ribosome biogenesis</keyword>
<sequence>MSRMREDPRAVSVQADGVRVPVAADRLAELSRRVLRALKVSRAMISVTFVSSRASATLNRRHLGHRGPTDVITFALGADPAGTVIADIYICPDVARLQAKDFGVGVREEIARLVVHGMLHACGWEHPEGDARMTSPMWRRQEQLLHRFWITPTRTA</sequence>
<dbReference type="InterPro" id="IPR002036">
    <property type="entry name" value="YbeY"/>
</dbReference>
<comment type="subcellular location">
    <subcellularLocation>
        <location evidence="7">Cytoplasm</location>
    </subcellularLocation>
</comment>
<dbReference type="GO" id="GO:0005737">
    <property type="term" value="C:cytoplasm"/>
    <property type="evidence" value="ECO:0007669"/>
    <property type="project" value="UniProtKB-SubCell"/>
</dbReference>
<feature type="binding site" evidence="7">
    <location>
        <position position="126"/>
    </location>
    <ligand>
        <name>Zn(2+)</name>
        <dbReference type="ChEBI" id="CHEBI:29105"/>
        <note>catalytic</note>
    </ligand>
</feature>
<comment type="cofactor">
    <cofactor evidence="7">
        <name>Zn(2+)</name>
        <dbReference type="ChEBI" id="CHEBI:29105"/>
    </cofactor>
    <text evidence="7">Binds 1 zinc ion.</text>
</comment>
<protein>
    <recommendedName>
        <fullName evidence="7">Endoribonuclease YbeY</fullName>
        <ecNumber evidence="7">3.1.-.-</ecNumber>
    </recommendedName>
</protein>
<feature type="binding site" evidence="7">
    <location>
        <position position="120"/>
    </location>
    <ligand>
        <name>Zn(2+)</name>
        <dbReference type="ChEBI" id="CHEBI:29105"/>
        <note>catalytic</note>
    </ligand>
</feature>
<dbReference type="PANTHER" id="PTHR46986:SF1">
    <property type="entry name" value="ENDORIBONUCLEASE YBEY, CHLOROPLASTIC"/>
    <property type="match status" value="1"/>
</dbReference>
<keyword evidence="4 7" id="KW-0255">Endonuclease</keyword>
<keyword evidence="6 7" id="KW-0862">Zinc</keyword>
<dbReference type="GO" id="GO:0006364">
    <property type="term" value="P:rRNA processing"/>
    <property type="evidence" value="ECO:0007669"/>
    <property type="project" value="UniProtKB-UniRule"/>
</dbReference>
<keyword evidence="9" id="KW-1185">Reference proteome</keyword>
<comment type="similarity">
    <text evidence="1 7">Belongs to the endoribonuclease YbeY family.</text>
</comment>